<keyword evidence="4" id="KW-1185">Reference proteome</keyword>
<sequence>MMAKNEFLPFGIADGANVLTNDEYSKLAARTNGFSSGVAKSQELNKVWRQSAVIATVVAQFIAETTGKDVLDDGNLQTLQAGLLNALRTTVSANVPAASITTAGITKLSNATDSHAENMAATPKAVQQVSTAANQALKEAGNALTNANTANQNATHANDNANRRLDKAQNGADIKDKAAFINNLGLAKTVELAQNALSKQANGADIPDKNTFINNLGLRDTVDRAHHSLDRRTGGEVNGDISSQGNLSVQKDISAKGKMSADDGFLAGTATLTPWGDIRGTQWGNGWLSHWLNDRLAEKPSAKFMEDSQGWWLDPTTGIILQWGKLAPSGRNFNFPRAFPVECFHVFVTNNTSQGSSIDNAFGYPVNNHQFYASTKSVDGNDSGHPVAWWAIGR</sequence>
<dbReference type="Proteomes" id="UP000665047">
    <property type="component" value="Chromosome"/>
</dbReference>
<dbReference type="EMBL" id="CP072455">
    <property type="protein sequence ID" value="QTL41637.1"/>
    <property type="molecule type" value="Genomic_DNA"/>
</dbReference>
<feature type="domain" description="Putative tail fiber protein gp53-like C-terminal" evidence="2">
    <location>
        <begin position="317"/>
        <end position="394"/>
    </location>
</feature>
<protein>
    <submittedName>
        <fullName evidence="3">Tail fiber protein</fullName>
    </submittedName>
</protein>
<evidence type="ECO:0000256" key="1">
    <source>
        <dbReference type="SAM" id="Coils"/>
    </source>
</evidence>
<evidence type="ECO:0000259" key="2">
    <source>
        <dbReference type="Pfam" id="PF21882"/>
    </source>
</evidence>
<proteinExistence type="predicted"/>
<dbReference type="Gene3D" id="6.20.70.20">
    <property type="match status" value="1"/>
</dbReference>
<accession>A0ABX7VPX2</accession>
<dbReference type="Gene3D" id="2.60.40.3940">
    <property type="match status" value="1"/>
</dbReference>
<evidence type="ECO:0000313" key="4">
    <source>
        <dbReference type="Proteomes" id="UP000665047"/>
    </source>
</evidence>
<gene>
    <name evidence="3" type="ORF">HGO23_06005</name>
</gene>
<evidence type="ECO:0000313" key="3">
    <source>
        <dbReference type="EMBL" id="QTL41637.1"/>
    </source>
</evidence>
<keyword evidence="1" id="KW-0175">Coiled coil</keyword>
<dbReference type="Pfam" id="PF03406">
    <property type="entry name" value="Phage_fiber_2"/>
    <property type="match status" value="1"/>
</dbReference>
<name>A0ABX7VPX2_XENBU</name>
<reference evidence="3 4" key="1">
    <citation type="submission" date="2021-03" db="EMBL/GenBank/DDBJ databases">
        <title>Complete Genome Sequence Data of Xenorhabdus budapestensis strain C72, a Candidate Biological Control Agent, from China.</title>
        <authorList>
            <person name="LI B."/>
            <person name="WANG S."/>
            <person name="QIU D."/>
        </authorList>
    </citation>
    <scope>NUCLEOTIDE SEQUENCE [LARGE SCALE GENOMIC DNA]</scope>
    <source>
        <strain evidence="3 4">C-7-2</strain>
    </source>
</reference>
<dbReference type="InterPro" id="IPR054075">
    <property type="entry name" value="Gp53-like_C"/>
</dbReference>
<dbReference type="InterPro" id="IPR005068">
    <property type="entry name" value="Phage_lambda_Stf-r2"/>
</dbReference>
<organism evidence="3 4">
    <name type="scientific">Xenorhabdus budapestensis</name>
    <dbReference type="NCBI Taxonomy" id="290110"/>
    <lineage>
        <taxon>Bacteria</taxon>
        <taxon>Pseudomonadati</taxon>
        <taxon>Pseudomonadota</taxon>
        <taxon>Gammaproteobacteria</taxon>
        <taxon>Enterobacterales</taxon>
        <taxon>Morganellaceae</taxon>
        <taxon>Xenorhabdus</taxon>
    </lineage>
</organism>
<dbReference type="Pfam" id="PF21882">
    <property type="entry name" value="Gp53-like_C"/>
    <property type="match status" value="1"/>
</dbReference>
<feature type="coiled-coil region" evidence="1">
    <location>
        <begin position="144"/>
        <end position="171"/>
    </location>
</feature>